<dbReference type="STRING" id="1123323.SAMN05216245_11625"/>
<dbReference type="PROSITE" id="PS51257">
    <property type="entry name" value="PROKAR_LIPOPROTEIN"/>
    <property type="match status" value="1"/>
</dbReference>
<feature type="domain" description="VWFA" evidence="2">
    <location>
        <begin position="66"/>
        <end position="204"/>
    </location>
</feature>
<dbReference type="EMBL" id="FONL01000016">
    <property type="protein sequence ID" value="SFE74421.1"/>
    <property type="molecule type" value="Genomic_DNA"/>
</dbReference>
<name>A0A1I2D1N2_9FIRM</name>
<evidence type="ECO:0000259" key="2">
    <source>
        <dbReference type="PROSITE" id="PS50234"/>
    </source>
</evidence>
<evidence type="ECO:0000256" key="1">
    <source>
        <dbReference type="SAM" id="SignalP"/>
    </source>
</evidence>
<dbReference type="Pfam" id="PF00092">
    <property type="entry name" value="VWA"/>
    <property type="match status" value="1"/>
</dbReference>
<dbReference type="AlphaFoldDB" id="A0A1I2D1N2"/>
<proteinExistence type="predicted"/>
<dbReference type="Gene3D" id="3.40.50.410">
    <property type="entry name" value="von Willebrand factor, type A domain"/>
    <property type="match status" value="1"/>
</dbReference>
<organism evidence="3 4">
    <name type="scientific">Succiniclasticum ruminis DSM 9236</name>
    <dbReference type="NCBI Taxonomy" id="1123323"/>
    <lineage>
        <taxon>Bacteria</taxon>
        <taxon>Bacillati</taxon>
        <taxon>Bacillota</taxon>
        <taxon>Negativicutes</taxon>
        <taxon>Acidaminococcales</taxon>
        <taxon>Acidaminococcaceae</taxon>
        <taxon>Succiniclasticum</taxon>
    </lineage>
</organism>
<keyword evidence="4" id="KW-1185">Reference proteome</keyword>
<feature type="chain" id="PRO_5011549376" evidence="1">
    <location>
        <begin position="23"/>
        <end position="265"/>
    </location>
</feature>
<evidence type="ECO:0000313" key="3">
    <source>
        <dbReference type="EMBL" id="SFE74421.1"/>
    </source>
</evidence>
<evidence type="ECO:0000313" key="4">
    <source>
        <dbReference type="Proteomes" id="UP000198896"/>
    </source>
</evidence>
<dbReference type="RefSeq" id="WP_093914028.1">
    <property type="nucleotide sequence ID" value="NZ_FONL01000016.1"/>
</dbReference>
<keyword evidence="1" id="KW-0732">Signal</keyword>
<sequence length="265" mass="28777">MKKTAIICTALLALACSATAFAASSSETLADKLGIPTGTKIFATETTEKEKPAEHQKKTEKATSMDLVLILDKSGSMYGLEKDTIGGFNSMLDKQRQSDLPVKVTAVMFNNAVSTIYERADLDKVKNITDKEYTPQGTTALLDAVGNTLSQMKTLPDIDAKGNKVLVVITTDGKENASKEWTYAKVKALISELQEKNFEFVFLGANIDAAAAAQNIGIKKEHAMKYRNTQSGVKANFRAVNAMVADYAAGEMESGNWKKEVEEDK</sequence>
<dbReference type="Proteomes" id="UP000198896">
    <property type="component" value="Unassembled WGS sequence"/>
</dbReference>
<protein>
    <submittedName>
        <fullName evidence="3">von Willebrand factor type A domain-containing protein</fullName>
    </submittedName>
</protein>
<dbReference type="OrthoDB" id="9790144at2"/>
<gene>
    <name evidence="3" type="ORF">SAMN05216245_11625</name>
</gene>
<dbReference type="InterPro" id="IPR002035">
    <property type="entry name" value="VWF_A"/>
</dbReference>
<dbReference type="SUPFAM" id="SSF53300">
    <property type="entry name" value="vWA-like"/>
    <property type="match status" value="1"/>
</dbReference>
<dbReference type="CDD" id="cd00198">
    <property type="entry name" value="vWFA"/>
    <property type="match status" value="1"/>
</dbReference>
<feature type="signal peptide" evidence="1">
    <location>
        <begin position="1"/>
        <end position="22"/>
    </location>
</feature>
<dbReference type="PROSITE" id="PS50234">
    <property type="entry name" value="VWFA"/>
    <property type="match status" value="1"/>
</dbReference>
<reference evidence="3 4" key="1">
    <citation type="submission" date="2016-10" db="EMBL/GenBank/DDBJ databases">
        <authorList>
            <person name="de Groot N.N."/>
        </authorList>
    </citation>
    <scope>NUCLEOTIDE SEQUENCE [LARGE SCALE GENOMIC DNA]</scope>
    <source>
        <strain evidence="3 4">DSM 9236</strain>
    </source>
</reference>
<dbReference type="InterPro" id="IPR036465">
    <property type="entry name" value="vWFA_dom_sf"/>
</dbReference>
<accession>A0A1I2D1N2</accession>